<proteinExistence type="inferred from homology"/>
<dbReference type="GO" id="GO:0004252">
    <property type="term" value="F:serine-type endopeptidase activity"/>
    <property type="evidence" value="ECO:0007669"/>
    <property type="project" value="InterPro"/>
</dbReference>
<dbReference type="SUPFAM" id="SSF50156">
    <property type="entry name" value="PDZ domain-like"/>
    <property type="match status" value="1"/>
</dbReference>
<name>A0A3B0V0K2_9ZZZZ</name>
<dbReference type="Pfam" id="PF13180">
    <property type="entry name" value="PDZ_2"/>
    <property type="match status" value="1"/>
</dbReference>
<dbReference type="Gene3D" id="2.30.42.10">
    <property type="match status" value="1"/>
</dbReference>
<dbReference type="PANTHER" id="PTHR43343">
    <property type="entry name" value="PEPTIDASE S12"/>
    <property type="match status" value="1"/>
</dbReference>
<dbReference type="InterPro" id="IPR001478">
    <property type="entry name" value="PDZ"/>
</dbReference>
<keyword evidence="5" id="KW-1133">Transmembrane helix</keyword>
<feature type="transmembrane region" description="Helical" evidence="5">
    <location>
        <begin position="25"/>
        <end position="43"/>
    </location>
</feature>
<dbReference type="InterPro" id="IPR001940">
    <property type="entry name" value="Peptidase_S1C"/>
</dbReference>
<dbReference type="InterPro" id="IPR009003">
    <property type="entry name" value="Peptidase_S1_PA"/>
</dbReference>
<comment type="similarity">
    <text evidence="1">Belongs to the peptidase S1C family.</text>
</comment>
<evidence type="ECO:0000256" key="1">
    <source>
        <dbReference type="ARBA" id="ARBA00010541"/>
    </source>
</evidence>
<dbReference type="AlphaFoldDB" id="A0A3B0V0K2"/>
<protein>
    <recommendedName>
        <fullName evidence="6">PDZ domain-containing protein</fullName>
    </recommendedName>
</protein>
<dbReference type="PRINTS" id="PR00834">
    <property type="entry name" value="PROTEASES2C"/>
</dbReference>
<dbReference type="PROSITE" id="PS50106">
    <property type="entry name" value="PDZ"/>
    <property type="match status" value="1"/>
</dbReference>
<gene>
    <name evidence="7" type="ORF">MNBD_DELTA04-1086</name>
</gene>
<keyword evidence="3" id="KW-0378">Hydrolase</keyword>
<evidence type="ECO:0000256" key="4">
    <source>
        <dbReference type="ARBA" id="ARBA00022825"/>
    </source>
</evidence>
<organism evidence="7">
    <name type="scientific">hydrothermal vent metagenome</name>
    <dbReference type="NCBI Taxonomy" id="652676"/>
    <lineage>
        <taxon>unclassified sequences</taxon>
        <taxon>metagenomes</taxon>
        <taxon>ecological metagenomes</taxon>
    </lineage>
</organism>
<dbReference type="InterPro" id="IPR043504">
    <property type="entry name" value="Peptidase_S1_PA_chymotrypsin"/>
</dbReference>
<dbReference type="SMART" id="SM00228">
    <property type="entry name" value="PDZ"/>
    <property type="match status" value="1"/>
</dbReference>
<dbReference type="PANTHER" id="PTHR43343:SF3">
    <property type="entry name" value="PROTEASE DO-LIKE 8, CHLOROPLASTIC"/>
    <property type="match status" value="1"/>
</dbReference>
<keyword evidence="4" id="KW-0720">Serine protease</keyword>
<sequence>MRVVRRFLHRLCLLRALRPGCQSGRVSPVVLVLLAVAGLWLAYQTWQPALHEPGARPRVVTARGDLAADEENTIELFRTASPSVVYITSIAVRRNLFSLNEYEIPQGTGSGFIWDKKGRIVTNYHVISDANRIEVTLFDHSTWKGVLVGVAPDQDIAVLQISAPAGKLRPILIGESANLQVGQKVFAIGNPFGLDQTLTTGIVSALGREIGTANGRIIHNVIQTDAAINPGNSGGPLLDSAGRLIGVNTAIYSPSGGSAGIGFAVPVSEVNQVVPQIISKGRVIRPGLGISLAGRRLSRELGVAGVVILKVQPGSTAAQAGLRGIREVRGVIVPGDVITAVNGRPVEDYNGLRDELGRYKIGDTVTLTILRDNSSQEVNVRLEAME</sequence>
<keyword evidence="5" id="KW-0812">Transmembrane</keyword>
<accession>A0A3B0V0K2</accession>
<keyword evidence="2" id="KW-0645">Protease</keyword>
<evidence type="ECO:0000256" key="5">
    <source>
        <dbReference type="SAM" id="Phobius"/>
    </source>
</evidence>
<evidence type="ECO:0000313" key="7">
    <source>
        <dbReference type="EMBL" id="VAW36571.1"/>
    </source>
</evidence>
<evidence type="ECO:0000256" key="3">
    <source>
        <dbReference type="ARBA" id="ARBA00022801"/>
    </source>
</evidence>
<dbReference type="Pfam" id="PF13365">
    <property type="entry name" value="Trypsin_2"/>
    <property type="match status" value="1"/>
</dbReference>
<dbReference type="Gene3D" id="2.40.10.10">
    <property type="entry name" value="Trypsin-like serine proteases"/>
    <property type="match status" value="2"/>
</dbReference>
<dbReference type="FunFam" id="2.40.10.10:FF:000001">
    <property type="entry name" value="Periplasmic serine protease DegS"/>
    <property type="match status" value="1"/>
</dbReference>
<keyword evidence="5" id="KW-0472">Membrane</keyword>
<dbReference type="InterPro" id="IPR036034">
    <property type="entry name" value="PDZ_sf"/>
</dbReference>
<evidence type="ECO:0000259" key="6">
    <source>
        <dbReference type="PROSITE" id="PS50106"/>
    </source>
</evidence>
<dbReference type="InterPro" id="IPR051201">
    <property type="entry name" value="Chloro_Bact_Ser_Proteases"/>
</dbReference>
<feature type="domain" description="PDZ" evidence="6">
    <location>
        <begin position="272"/>
        <end position="373"/>
    </location>
</feature>
<dbReference type="SUPFAM" id="SSF50494">
    <property type="entry name" value="Trypsin-like serine proteases"/>
    <property type="match status" value="1"/>
</dbReference>
<dbReference type="GO" id="GO:0006508">
    <property type="term" value="P:proteolysis"/>
    <property type="evidence" value="ECO:0007669"/>
    <property type="project" value="UniProtKB-KW"/>
</dbReference>
<evidence type="ECO:0000256" key="2">
    <source>
        <dbReference type="ARBA" id="ARBA00022670"/>
    </source>
</evidence>
<reference evidence="7" key="1">
    <citation type="submission" date="2018-06" db="EMBL/GenBank/DDBJ databases">
        <authorList>
            <person name="Zhirakovskaya E."/>
        </authorList>
    </citation>
    <scope>NUCLEOTIDE SEQUENCE</scope>
</reference>
<dbReference type="EMBL" id="UOEY01000025">
    <property type="protein sequence ID" value="VAW36571.1"/>
    <property type="molecule type" value="Genomic_DNA"/>
</dbReference>